<dbReference type="PANTHER" id="PTHR37042">
    <property type="entry name" value="OUTER MEMBRANE PROTEIN RV1973"/>
    <property type="match status" value="1"/>
</dbReference>
<keyword evidence="2 3" id="KW-0472">Membrane</keyword>
<accession>A0ABM9LP31</accession>
<feature type="transmembrane region" description="Helical" evidence="3">
    <location>
        <begin position="38"/>
        <end position="60"/>
    </location>
</feature>
<evidence type="ECO:0000256" key="1">
    <source>
        <dbReference type="ARBA" id="ARBA00004370"/>
    </source>
</evidence>
<keyword evidence="5" id="KW-1185">Reference proteome</keyword>
<comment type="subcellular location">
    <subcellularLocation>
        <location evidence="1">Membrane</location>
    </subcellularLocation>
</comment>
<organism evidence="4 5">
    <name type="scientific">[Mycobacterium] holstebronense</name>
    <dbReference type="NCBI Taxonomy" id="3064288"/>
    <lineage>
        <taxon>Bacteria</taxon>
        <taxon>Bacillati</taxon>
        <taxon>Actinomycetota</taxon>
        <taxon>Actinomycetes</taxon>
        <taxon>Mycobacteriales</taxon>
        <taxon>Mycobacteriaceae</taxon>
        <taxon>Mycolicibacterium</taxon>
    </lineage>
</organism>
<keyword evidence="3" id="KW-0812">Transmembrane</keyword>
<evidence type="ECO:0000313" key="5">
    <source>
        <dbReference type="Proteomes" id="UP001190464"/>
    </source>
</evidence>
<evidence type="ECO:0000256" key="2">
    <source>
        <dbReference type="ARBA" id="ARBA00023136"/>
    </source>
</evidence>
<evidence type="ECO:0000313" key="4">
    <source>
        <dbReference type="EMBL" id="CAJ1502321.1"/>
    </source>
</evidence>
<keyword evidence="3" id="KW-1133">Transmembrane helix</keyword>
<dbReference type="PANTHER" id="PTHR37042:SF4">
    <property type="entry name" value="OUTER MEMBRANE PROTEIN RV1973"/>
    <property type="match status" value="1"/>
</dbReference>
<dbReference type="Proteomes" id="UP001190464">
    <property type="component" value="Chromosome"/>
</dbReference>
<reference evidence="4 5" key="1">
    <citation type="submission" date="2023-08" db="EMBL/GenBank/DDBJ databases">
        <authorList>
            <person name="Folkvardsen B D."/>
            <person name="Norman A."/>
        </authorList>
    </citation>
    <scope>NUCLEOTIDE SEQUENCE [LARGE SCALE GENOMIC DNA]</scope>
    <source>
        <strain evidence="4 5">Mu0102</strain>
    </source>
</reference>
<evidence type="ECO:0000256" key="3">
    <source>
        <dbReference type="SAM" id="Phobius"/>
    </source>
</evidence>
<sequence>MSIAPTTDAPTVDDAVADAADPPVAAVAPDRRPTLRRLVVVAALSALVAVLGAAAGYLRWQDVSAQVRQQAAAESVQAATDAAIAMLTYRPDNVDAALAAAADAMTGSFRDEYTHLVGSVVAPGAKQQQISTVVRVPAAASVSANSRHAVVLLFVDQATTSGKGPATDTASSVRVSLDKVGGRWLVSQFDPV</sequence>
<proteinExistence type="predicted"/>
<protein>
    <recommendedName>
        <fullName evidence="6">Twin-arginine translocation pathway signal</fullName>
    </recommendedName>
</protein>
<evidence type="ECO:0008006" key="6">
    <source>
        <dbReference type="Google" id="ProtNLM"/>
    </source>
</evidence>
<dbReference type="EMBL" id="OY726398">
    <property type="protein sequence ID" value="CAJ1502321.1"/>
    <property type="molecule type" value="Genomic_DNA"/>
</dbReference>
<name>A0ABM9LP31_9MYCO</name>
<dbReference type="RefSeq" id="WP_308486459.1">
    <property type="nucleotide sequence ID" value="NZ_OY726398.1"/>
</dbReference>
<gene>
    <name evidence="4" type="ORF">MU0102_001709</name>
</gene>